<gene>
    <name evidence="2" type="ORF">L917_18925</name>
</gene>
<evidence type="ECO:0000256" key="1">
    <source>
        <dbReference type="SAM" id="MobiDB-lite"/>
    </source>
</evidence>
<feature type="region of interest" description="Disordered" evidence="1">
    <location>
        <begin position="1"/>
        <end position="22"/>
    </location>
</feature>
<organism evidence="2">
    <name type="scientific">Phytophthora nicotianae</name>
    <name type="common">Potato buckeye rot agent</name>
    <name type="synonym">Phytophthora parasitica</name>
    <dbReference type="NCBI Taxonomy" id="4792"/>
    <lineage>
        <taxon>Eukaryota</taxon>
        <taxon>Sar</taxon>
        <taxon>Stramenopiles</taxon>
        <taxon>Oomycota</taxon>
        <taxon>Peronosporomycetes</taxon>
        <taxon>Peronosporales</taxon>
        <taxon>Peronosporaceae</taxon>
        <taxon>Phytophthora</taxon>
    </lineage>
</organism>
<proteinExistence type="predicted"/>
<accession>W2K696</accession>
<evidence type="ECO:0000313" key="2">
    <source>
        <dbReference type="EMBL" id="ETL80617.1"/>
    </source>
</evidence>
<feature type="region of interest" description="Disordered" evidence="1">
    <location>
        <begin position="56"/>
        <end position="75"/>
    </location>
</feature>
<protein>
    <submittedName>
        <fullName evidence="2">Uncharacterized protein</fullName>
    </submittedName>
</protein>
<dbReference type="EMBL" id="KI682699">
    <property type="protein sequence ID" value="ETL80617.1"/>
    <property type="molecule type" value="Genomic_DNA"/>
</dbReference>
<sequence length="160" mass="17473">MRLPSASLRPCRQPPQPVRTSTASKLLVQSNNQLLMGLEHVRGLLLDWEADHVSRTPSSARRSVVAHRGSPDPAQQAELDTRTIVTHLPVCQLHQLQRPAQPSTSFVTRRPSGSTSQTPSTALARPPTLYSHGGIHANCMHGITVMIIETADEVLALLEK</sequence>
<feature type="compositionally biased region" description="Polar residues" evidence="1">
    <location>
        <begin position="99"/>
        <end position="121"/>
    </location>
</feature>
<reference evidence="2" key="1">
    <citation type="submission" date="2013-11" db="EMBL/GenBank/DDBJ databases">
        <title>The Genome Sequence of Phytophthora parasitica CHvinca01.</title>
        <authorList>
            <consortium name="The Broad Institute Genomics Platform"/>
            <person name="Russ C."/>
            <person name="Tyler B."/>
            <person name="Panabieres F."/>
            <person name="Shan W."/>
            <person name="Tripathy S."/>
            <person name="Grunwald N."/>
            <person name="Machado M."/>
            <person name="Johnson C.S."/>
            <person name="Arredondo F."/>
            <person name="Hong C."/>
            <person name="Coffey M."/>
            <person name="Young S.K."/>
            <person name="Zeng Q."/>
            <person name="Gargeya S."/>
            <person name="Fitzgerald M."/>
            <person name="Abouelleil A."/>
            <person name="Alvarado L."/>
            <person name="Chapman S.B."/>
            <person name="Gainer-Dewar J."/>
            <person name="Goldberg J."/>
            <person name="Griggs A."/>
            <person name="Gujja S."/>
            <person name="Hansen M."/>
            <person name="Howarth C."/>
            <person name="Imamovic A."/>
            <person name="Ireland A."/>
            <person name="Larimer J."/>
            <person name="McCowan C."/>
            <person name="Murphy C."/>
            <person name="Pearson M."/>
            <person name="Poon T.W."/>
            <person name="Priest M."/>
            <person name="Roberts A."/>
            <person name="Saif S."/>
            <person name="Shea T."/>
            <person name="Sykes S."/>
            <person name="Wortman J."/>
            <person name="Nusbaum C."/>
            <person name="Birren B."/>
        </authorList>
    </citation>
    <scope>NUCLEOTIDE SEQUENCE [LARGE SCALE GENOMIC DNA]</scope>
    <source>
        <strain evidence="2">CHvinca01</strain>
    </source>
</reference>
<dbReference type="Proteomes" id="UP000054423">
    <property type="component" value="Unassembled WGS sequence"/>
</dbReference>
<feature type="region of interest" description="Disordered" evidence="1">
    <location>
        <begin position="99"/>
        <end position="125"/>
    </location>
</feature>
<dbReference type="AlphaFoldDB" id="W2K696"/>
<name>W2K696_PHYNI</name>